<dbReference type="RefSeq" id="WP_125150250.1">
    <property type="nucleotide sequence ID" value="NZ_UYIN01000024.1"/>
</dbReference>
<evidence type="ECO:0000256" key="1">
    <source>
        <dbReference type="SAM" id="Coils"/>
    </source>
</evidence>
<proteinExistence type="predicted"/>
<evidence type="ECO:0000313" key="2">
    <source>
        <dbReference type="EMBL" id="VDG74699.1"/>
    </source>
</evidence>
<comment type="caution">
    <text evidence="2">The sequence shown here is derived from an EMBL/GenBank/DDBJ whole genome shotgun (WGS) entry which is preliminary data.</text>
</comment>
<accession>A0ABY6T111</accession>
<gene>
    <name evidence="2" type="ORF">NCTC10913_04943</name>
</gene>
<dbReference type="EMBL" id="UYIN01000024">
    <property type="protein sequence ID" value="VDG74699.1"/>
    <property type="molecule type" value="Genomic_DNA"/>
</dbReference>
<keyword evidence="3" id="KW-1185">Reference proteome</keyword>
<feature type="coiled-coil region" evidence="1">
    <location>
        <begin position="9"/>
        <end position="40"/>
    </location>
</feature>
<evidence type="ECO:0000313" key="3">
    <source>
        <dbReference type="Proteomes" id="UP000277570"/>
    </source>
</evidence>
<organism evidence="2 3">
    <name type="scientific">Clostridium carnis</name>
    <dbReference type="NCBI Taxonomy" id="1530"/>
    <lineage>
        <taxon>Bacteria</taxon>
        <taxon>Bacillati</taxon>
        <taxon>Bacillota</taxon>
        <taxon>Clostridia</taxon>
        <taxon>Eubacteriales</taxon>
        <taxon>Clostridiaceae</taxon>
        <taxon>Clostridium</taxon>
    </lineage>
</organism>
<dbReference type="Proteomes" id="UP000277570">
    <property type="component" value="Unassembled WGS sequence"/>
</dbReference>
<protein>
    <submittedName>
        <fullName evidence="2">Phage putative head morphogenesis protein, SPP1 gp7 family</fullName>
    </submittedName>
</protein>
<name>A0ABY6T111_9CLOT</name>
<keyword evidence="1" id="KW-0175">Coiled coil</keyword>
<reference evidence="2 3" key="1">
    <citation type="submission" date="2018-11" db="EMBL/GenBank/DDBJ databases">
        <authorList>
            <consortium name="Pathogen Informatics"/>
        </authorList>
    </citation>
    <scope>NUCLEOTIDE SEQUENCE [LARGE SCALE GENOMIC DNA]</scope>
    <source>
        <strain evidence="2 3">NCTC10913</strain>
    </source>
</reference>
<sequence length="258" mass="30644">MKKNNLNEEEFTEGLYEEAEEQIEEVYKKQLENRDDLLKEIAMIMLTYEIADGFMNLSRKDRNIEYGKIKNIIKEKFNGEINHTNNIVKSILKNTTQKKYSYYVNNNDNTQKKHDYHGNKTLSKEELSKIINKKIEGMTFSDRIWGNSKEIAEDVQKEIKDFIYGKVNVNQIKSHIIKKYNTNASNVERLVVDQIAKAHKEVVNIRFKEMGVKRIRYNARLCRTCEECMQYHDKVYPIDQAPEVNRHIRCACFWTIEE</sequence>